<dbReference type="InterPro" id="IPR014031">
    <property type="entry name" value="Ketoacyl_synth_C"/>
</dbReference>
<dbReference type="GO" id="GO:0006633">
    <property type="term" value="P:fatty acid biosynthetic process"/>
    <property type="evidence" value="ECO:0007669"/>
    <property type="project" value="TreeGrafter"/>
</dbReference>
<accession>A0AAV7X890</accession>
<dbReference type="Gene3D" id="3.40.366.10">
    <property type="entry name" value="Malonyl-Coenzyme A Acyl Carrier Protein, domain 2"/>
    <property type="match status" value="1"/>
</dbReference>
<dbReference type="InterPro" id="IPR014030">
    <property type="entry name" value="Ketoacyl_synth_N"/>
</dbReference>
<organism evidence="3 4">
    <name type="scientific">Megalurothrips usitatus</name>
    <name type="common">bean blossom thrips</name>
    <dbReference type="NCBI Taxonomy" id="439358"/>
    <lineage>
        <taxon>Eukaryota</taxon>
        <taxon>Metazoa</taxon>
        <taxon>Ecdysozoa</taxon>
        <taxon>Arthropoda</taxon>
        <taxon>Hexapoda</taxon>
        <taxon>Insecta</taxon>
        <taxon>Pterygota</taxon>
        <taxon>Neoptera</taxon>
        <taxon>Paraneoptera</taxon>
        <taxon>Thysanoptera</taxon>
        <taxon>Terebrantia</taxon>
        <taxon>Thripoidea</taxon>
        <taxon>Thripidae</taxon>
        <taxon>Megalurothrips</taxon>
    </lineage>
</organism>
<feature type="region of interest" description="Disordered" evidence="1">
    <location>
        <begin position="711"/>
        <end position="730"/>
    </location>
</feature>
<dbReference type="InterPro" id="IPR014043">
    <property type="entry name" value="Acyl_transferase_dom"/>
</dbReference>
<dbReference type="SUPFAM" id="SSF55048">
    <property type="entry name" value="Probable ACP-binding domain of malonyl-CoA ACP transacylase"/>
    <property type="match status" value="1"/>
</dbReference>
<dbReference type="Pfam" id="PF00109">
    <property type="entry name" value="ketoacyl-synt"/>
    <property type="match status" value="1"/>
</dbReference>
<reference evidence="3" key="1">
    <citation type="submission" date="2022-12" db="EMBL/GenBank/DDBJ databases">
        <title>Chromosome-level genome assembly of the bean flower thrips Megalurothrips usitatus.</title>
        <authorList>
            <person name="Ma L."/>
            <person name="Liu Q."/>
            <person name="Li H."/>
            <person name="Cai W."/>
        </authorList>
    </citation>
    <scope>NUCLEOTIDE SEQUENCE</scope>
    <source>
        <strain evidence="3">Cailab_2022a</strain>
    </source>
</reference>
<dbReference type="InterPro" id="IPR020841">
    <property type="entry name" value="PKS_Beta-ketoAc_synthase_dom"/>
</dbReference>
<dbReference type="SUPFAM" id="SSF52151">
    <property type="entry name" value="FabD/lysophospholipase-like"/>
    <property type="match status" value="1"/>
</dbReference>
<dbReference type="SMART" id="SM00825">
    <property type="entry name" value="PKS_KS"/>
    <property type="match status" value="1"/>
</dbReference>
<dbReference type="CDD" id="cd00833">
    <property type="entry name" value="PKS"/>
    <property type="match status" value="1"/>
</dbReference>
<protein>
    <recommendedName>
        <fullName evidence="2">Ketosynthase family 3 (KS3) domain-containing protein</fullName>
    </recommendedName>
</protein>
<dbReference type="InterPro" id="IPR001227">
    <property type="entry name" value="Ac_transferase_dom_sf"/>
</dbReference>
<dbReference type="InterPro" id="IPR032821">
    <property type="entry name" value="PKS_assoc"/>
</dbReference>
<proteinExistence type="predicted"/>
<dbReference type="InterPro" id="IPR016036">
    <property type="entry name" value="Malonyl_transacylase_ACP-bd"/>
</dbReference>
<dbReference type="Pfam" id="PF00698">
    <property type="entry name" value="Acyl_transf_1"/>
    <property type="match status" value="1"/>
</dbReference>
<name>A0AAV7X890_9NEOP</name>
<feature type="domain" description="Ketosynthase family 3 (KS3)" evidence="2">
    <location>
        <begin position="3"/>
        <end position="411"/>
    </location>
</feature>
<keyword evidence="4" id="KW-1185">Reference proteome</keyword>
<comment type="caution">
    <text evidence="3">The sequence shown here is derived from an EMBL/GenBank/DDBJ whole genome shotgun (WGS) entry which is preliminary data.</text>
</comment>
<dbReference type="PANTHER" id="PTHR43775:SF23">
    <property type="entry name" value="FATTY ACID SYNTHASE 3"/>
    <property type="match status" value="1"/>
</dbReference>
<dbReference type="AlphaFoldDB" id="A0AAV7X890"/>
<dbReference type="InterPro" id="IPR050091">
    <property type="entry name" value="PKS_NRPS_Biosynth_Enz"/>
</dbReference>
<dbReference type="SMART" id="SM00827">
    <property type="entry name" value="PKS_AT"/>
    <property type="match status" value="1"/>
</dbReference>
<evidence type="ECO:0000313" key="4">
    <source>
        <dbReference type="Proteomes" id="UP001075354"/>
    </source>
</evidence>
<dbReference type="Gene3D" id="3.40.47.10">
    <property type="match status" value="1"/>
</dbReference>
<dbReference type="Gene3D" id="3.30.70.3290">
    <property type="match status" value="1"/>
</dbReference>
<dbReference type="EMBL" id="JAPTSV010000012">
    <property type="protein sequence ID" value="KAJ1522159.1"/>
    <property type="molecule type" value="Genomic_DNA"/>
</dbReference>
<sequence>MRDVDVVISGIGANFPQSFNVQDFGRDLLDNKHLPTPTKRWKIDIQPVVGEVPFGDFDAVFYGMSKRLAKNTDPVSKMGLQRSVEAIIDAGLHPQELKGANVNVYVGCGTNEFEQRAVQSRSALTSEGYTIMGMSRTMFANRISYYFDFKGSSCATDSSWPVVHLHLQSAANAIRQGECDAALVAASHLARLPETSTALRMLGLVNGEGITRSFDENASGSVRSDAVVAFLVQRGDHAKRCYAKVLAAGLDFTGPGSVLDPTMPNPRGMEAFLTNLYRTHDIDPRRIAYLEADGSAHPIRDECELDAFDSALIKGYGRSQPLPVGSVKSNLGHTDAVCGYASICKAIVAMETGTVPATINFSKPNPKIKALAEGRMQVVDANMPLQLATDSVVAVNTLGLSSAVGHTVLQPNPRAPQAPQDPSQHLPRIITLAGRTEDGAREVAKKVLAAPFDTNYYRLVQDAFSANIRGYDYRTYVICPSSGTENIPVTRVEKRPVWFVYSGMGSQWPGMGAELMRIPIFAATIERLHAVLEPKGLHLKNIITDTDPNVFDNILKSFVGISACQIALTNLLTAMNVVPDGIIGHSVGELGCAYADGCLTEEQTILAAWARGVASNEAELVKGMMAAIGWGYKDVLSRLPPSIDVACRNSSTSCTLSGPAEDVTLFVKELSDEGVFAKAVNVSDIAYHSRYIQPAAPFLRERLEQVIPDPKPRSEKWVSTSVPEDQQDSDGAKFCSAHYHTNNLLSPVLFEDGLKKVPAHALAIEIAPHGLLQAILKRALPDAQHVPLTHRGGKDPVHFFFEAIGKMSFGFAAPNVAALYPEVSFPVPRGTQSLAPLVTWQHDEEMDMFKDIQDWVRLGWHCKQCVKDPLKQTFAVVKFASSV</sequence>
<dbReference type="Proteomes" id="UP001075354">
    <property type="component" value="Chromosome 12"/>
</dbReference>
<evidence type="ECO:0000259" key="2">
    <source>
        <dbReference type="PROSITE" id="PS52004"/>
    </source>
</evidence>
<dbReference type="Pfam" id="PF16197">
    <property type="entry name" value="KAsynt_C_assoc"/>
    <property type="match status" value="1"/>
</dbReference>
<gene>
    <name evidence="3" type="ORF">ONE63_002470</name>
</gene>
<dbReference type="InterPro" id="IPR016039">
    <property type="entry name" value="Thiolase-like"/>
</dbReference>
<dbReference type="PROSITE" id="PS52004">
    <property type="entry name" value="KS3_2"/>
    <property type="match status" value="1"/>
</dbReference>
<evidence type="ECO:0000313" key="3">
    <source>
        <dbReference type="EMBL" id="KAJ1522159.1"/>
    </source>
</evidence>
<dbReference type="PANTHER" id="PTHR43775">
    <property type="entry name" value="FATTY ACID SYNTHASE"/>
    <property type="match status" value="1"/>
</dbReference>
<dbReference type="Pfam" id="PF02801">
    <property type="entry name" value="Ketoacyl-synt_C"/>
    <property type="match status" value="1"/>
</dbReference>
<dbReference type="GO" id="GO:0004312">
    <property type="term" value="F:fatty acid synthase activity"/>
    <property type="evidence" value="ECO:0007669"/>
    <property type="project" value="TreeGrafter"/>
</dbReference>
<dbReference type="SUPFAM" id="SSF53901">
    <property type="entry name" value="Thiolase-like"/>
    <property type="match status" value="1"/>
</dbReference>
<dbReference type="InterPro" id="IPR016035">
    <property type="entry name" value="Acyl_Trfase/lysoPLipase"/>
</dbReference>
<evidence type="ECO:0000256" key="1">
    <source>
        <dbReference type="SAM" id="MobiDB-lite"/>
    </source>
</evidence>